<dbReference type="EC" id="3.1.3.1" evidence="1"/>
<keyword evidence="7" id="KW-1185">Reference proteome</keyword>
<organism evidence="6 7">
    <name type="scientific">Dinothrombium tinctorium</name>
    <dbReference type="NCBI Taxonomy" id="1965070"/>
    <lineage>
        <taxon>Eukaryota</taxon>
        <taxon>Metazoa</taxon>
        <taxon>Ecdysozoa</taxon>
        <taxon>Arthropoda</taxon>
        <taxon>Chelicerata</taxon>
        <taxon>Arachnida</taxon>
        <taxon>Acari</taxon>
        <taxon>Acariformes</taxon>
        <taxon>Trombidiformes</taxon>
        <taxon>Prostigmata</taxon>
        <taxon>Anystina</taxon>
        <taxon>Parasitengona</taxon>
        <taxon>Trombidioidea</taxon>
        <taxon>Trombidiidae</taxon>
        <taxon>Dinothrombium</taxon>
    </lineage>
</organism>
<sequence>DSFYWVLEGRNTLKSKIKYFKKSLPMSYLEKKAKNVIFFLGDGMGLSTITAARIYKGNKDGISEPEDGFLAFEKFPFTSLVKVNAMDTLVADSASTSTSYLRGVKANYQTIGVTARVKYSDCETSLIDRNRVSSIFDWAQTEGKLTGFVTTTRITHATPAGLYAYSANRDWEHFAPDNCSDIAAQLVYGKTGQNIRVAFGGGRREFLPNNCGFRCEKGLRNDTKNLISEWLSDKKKREFEAHYVTTRQEMYNLDDNSTDFVLGLFADDHMNYELKRPPNQPNLSEMTLKAMKILQAKSSNGFVLFVEGGRIDHAHHSNLGKFALEETYQFNKAIESTLHETNLDETLVIVTADHSHSFTINGYSKRGGNILGKADVSKKNHTILLYANGPGLRNKVTNIFDDNYAQKSAVYLSSAAHAGEDIPVYAVGPGAFLFSGVTDQTFIPHAISYAA</sequence>
<name>A0A443RFL5_9ACAR</name>
<feature type="binding site" evidence="4">
    <location>
        <position position="156"/>
    </location>
    <ligand>
        <name>Mg(2+)</name>
        <dbReference type="ChEBI" id="CHEBI:18420"/>
    </ligand>
</feature>
<proteinExistence type="inferred from homology"/>
<evidence type="ECO:0000256" key="5">
    <source>
        <dbReference type="RuleBase" id="RU003946"/>
    </source>
</evidence>
<reference evidence="6 7" key="1">
    <citation type="journal article" date="2018" name="Gigascience">
        <title>Genomes of trombidid mites reveal novel predicted allergens and laterally-transferred genes associated with secondary metabolism.</title>
        <authorList>
            <person name="Dong X."/>
            <person name="Chaisiri K."/>
            <person name="Xia D."/>
            <person name="Armstrong S.D."/>
            <person name="Fang Y."/>
            <person name="Donnelly M.J."/>
            <person name="Kadowaki T."/>
            <person name="McGarry J.W."/>
            <person name="Darby A.C."/>
            <person name="Makepeace B.L."/>
        </authorList>
    </citation>
    <scope>NUCLEOTIDE SEQUENCE [LARGE SCALE GENOMIC DNA]</scope>
    <source>
        <strain evidence="6">UoL-WK</strain>
    </source>
</reference>
<accession>A0A443RFL5</accession>
<evidence type="ECO:0000256" key="4">
    <source>
        <dbReference type="PIRSR" id="PIRSR601952-2"/>
    </source>
</evidence>
<feature type="binding site" evidence="4">
    <location>
        <position position="42"/>
    </location>
    <ligand>
        <name>Zn(2+)</name>
        <dbReference type="ChEBI" id="CHEBI:29105"/>
        <label>2</label>
    </ligand>
</feature>
<dbReference type="CDD" id="cd16012">
    <property type="entry name" value="ALP"/>
    <property type="match status" value="1"/>
</dbReference>
<dbReference type="GO" id="GO:0004035">
    <property type="term" value="F:alkaline phosphatase activity"/>
    <property type="evidence" value="ECO:0007669"/>
    <property type="project" value="UniProtKB-EC"/>
</dbReference>
<feature type="binding site" evidence="4">
    <location>
        <position position="158"/>
    </location>
    <ligand>
        <name>Mg(2+)</name>
        <dbReference type="ChEBI" id="CHEBI:18420"/>
    </ligand>
</feature>
<feature type="binding site" evidence="4">
    <location>
        <position position="316"/>
    </location>
    <ligand>
        <name>Zn(2+)</name>
        <dbReference type="ChEBI" id="CHEBI:29105"/>
        <label>2</label>
    </ligand>
</feature>
<comment type="similarity">
    <text evidence="5">Belongs to the alkaline phosphatase family.</text>
</comment>
<dbReference type="GO" id="GO:0046872">
    <property type="term" value="F:metal ion binding"/>
    <property type="evidence" value="ECO:0007669"/>
    <property type="project" value="UniProtKB-KW"/>
</dbReference>
<dbReference type="PANTHER" id="PTHR11596:SF5">
    <property type="entry name" value="ALKALINE PHOSPHATASE"/>
    <property type="match status" value="1"/>
</dbReference>
<gene>
    <name evidence="6" type="ORF">B4U79_14687</name>
</gene>
<feature type="active site" description="Phosphoserine intermediate" evidence="3">
    <location>
        <position position="93"/>
    </location>
</feature>
<feature type="binding site" evidence="4">
    <location>
        <position position="353"/>
    </location>
    <ligand>
        <name>Zn(2+)</name>
        <dbReference type="ChEBI" id="CHEBI:29105"/>
        <label>1</label>
    </ligand>
</feature>
<evidence type="ECO:0000313" key="6">
    <source>
        <dbReference type="EMBL" id="RWS14072.1"/>
    </source>
</evidence>
<dbReference type="PRINTS" id="PR00113">
    <property type="entry name" value="ALKPHPHTASE"/>
</dbReference>
<feature type="binding site" evidence="4">
    <location>
        <position position="417"/>
    </location>
    <ligand>
        <name>Zn(2+)</name>
        <dbReference type="ChEBI" id="CHEBI:29105"/>
        <label>2</label>
    </ligand>
</feature>
<dbReference type="PANTHER" id="PTHR11596">
    <property type="entry name" value="ALKALINE PHOSPHATASE"/>
    <property type="match status" value="1"/>
</dbReference>
<dbReference type="EMBL" id="NCKU01000808">
    <property type="protein sequence ID" value="RWS14072.1"/>
    <property type="molecule type" value="Genomic_DNA"/>
</dbReference>
<feature type="non-terminal residue" evidence="6">
    <location>
        <position position="1"/>
    </location>
</feature>
<evidence type="ECO:0000313" key="7">
    <source>
        <dbReference type="Proteomes" id="UP000285301"/>
    </source>
</evidence>
<feature type="binding site" evidence="4">
    <location>
        <position position="354"/>
    </location>
    <ligand>
        <name>Zn(2+)</name>
        <dbReference type="ChEBI" id="CHEBI:29105"/>
        <label>2</label>
    </ligand>
</feature>
<dbReference type="InterPro" id="IPR001952">
    <property type="entry name" value="Alkaline_phosphatase"/>
</dbReference>
<dbReference type="OrthoDB" id="5818554at2759"/>
<protein>
    <recommendedName>
        <fullName evidence="1">alkaline phosphatase</fullName>
        <ecNumber evidence="1">3.1.3.1</ecNumber>
    </recommendedName>
</protein>
<dbReference type="Proteomes" id="UP000285301">
    <property type="component" value="Unassembled WGS sequence"/>
</dbReference>
<feature type="binding site" evidence="4">
    <location>
        <position position="312"/>
    </location>
    <ligand>
        <name>Zn(2+)</name>
        <dbReference type="ChEBI" id="CHEBI:29105"/>
        <label>2</label>
    </ligand>
</feature>
<dbReference type="AlphaFoldDB" id="A0A443RFL5"/>
<feature type="binding site" evidence="4">
    <location>
        <position position="307"/>
    </location>
    <ligand>
        <name>Mg(2+)</name>
        <dbReference type="ChEBI" id="CHEBI:18420"/>
    </ligand>
</feature>
<comment type="caution">
    <text evidence="6">The sequence shown here is derived from an EMBL/GenBank/DDBJ whole genome shotgun (WGS) entry which is preliminary data.</text>
</comment>
<evidence type="ECO:0000256" key="1">
    <source>
        <dbReference type="ARBA" id="ARBA00012647"/>
    </source>
</evidence>
<evidence type="ECO:0000256" key="2">
    <source>
        <dbReference type="ARBA" id="ARBA00022553"/>
    </source>
</evidence>
<dbReference type="SMART" id="SM00098">
    <property type="entry name" value="alkPPc"/>
    <property type="match status" value="1"/>
</dbReference>
<keyword evidence="4" id="KW-0479">Metal-binding</keyword>
<dbReference type="Gene3D" id="3.40.720.10">
    <property type="entry name" value="Alkaline Phosphatase, subunit A"/>
    <property type="match status" value="1"/>
</dbReference>
<dbReference type="Pfam" id="PF00245">
    <property type="entry name" value="Alk_phosphatase"/>
    <property type="match status" value="1"/>
</dbReference>
<keyword evidence="2" id="KW-0597">Phosphoprotein</keyword>
<comment type="cofactor">
    <cofactor evidence="4">
        <name>Mg(2+)</name>
        <dbReference type="ChEBI" id="CHEBI:18420"/>
    </cofactor>
    <text evidence="4">Binds 1 Mg(2+) ion.</text>
</comment>
<keyword evidence="4" id="KW-0460">Magnesium</keyword>
<dbReference type="STRING" id="1965070.A0A443RFL5"/>
<evidence type="ECO:0000256" key="3">
    <source>
        <dbReference type="PIRSR" id="PIRSR601952-1"/>
    </source>
</evidence>
<dbReference type="SUPFAM" id="SSF53649">
    <property type="entry name" value="Alkaline phosphatase-like"/>
    <property type="match status" value="1"/>
</dbReference>
<feature type="binding site" evidence="4">
    <location>
        <position position="42"/>
    </location>
    <ligand>
        <name>Mg(2+)</name>
        <dbReference type="ChEBI" id="CHEBI:18420"/>
    </ligand>
</feature>
<keyword evidence="4" id="KW-0862">Zinc</keyword>
<dbReference type="InterPro" id="IPR017850">
    <property type="entry name" value="Alkaline_phosphatase_core_sf"/>
</dbReference>
<comment type="cofactor">
    <cofactor evidence="4">
        <name>Zn(2+)</name>
        <dbReference type="ChEBI" id="CHEBI:29105"/>
    </cofactor>
    <text evidence="4">Binds 2 Zn(2+) ions.</text>
</comment>